<evidence type="ECO:0000256" key="1">
    <source>
        <dbReference type="ARBA" id="ARBA00004860"/>
    </source>
</evidence>
<dbReference type="Proteomes" id="UP000280696">
    <property type="component" value="Unassembled WGS sequence"/>
</dbReference>
<accession>A0A3A9AE46</accession>
<dbReference type="InterPro" id="IPR047711">
    <property type="entry name" value="CBAH"/>
</dbReference>
<dbReference type="EMBL" id="RAYQ01000023">
    <property type="protein sequence ID" value="RKI89374.1"/>
    <property type="molecule type" value="Genomic_DNA"/>
</dbReference>
<dbReference type="AlphaFoldDB" id="A0A3A9AE46"/>
<dbReference type="Pfam" id="PF02275">
    <property type="entry name" value="CBAH"/>
    <property type="match status" value="1"/>
</dbReference>
<evidence type="ECO:0000256" key="8">
    <source>
        <dbReference type="ARBA" id="ARBA00047285"/>
    </source>
</evidence>
<evidence type="ECO:0000256" key="2">
    <source>
        <dbReference type="ARBA" id="ARBA00006625"/>
    </source>
</evidence>
<reference evidence="11 12" key="1">
    <citation type="submission" date="2018-09" db="EMBL/GenBank/DDBJ databases">
        <title>Murine metabolic-syndrome-specific gut microbial biobank.</title>
        <authorList>
            <person name="Liu C."/>
        </authorList>
    </citation>
    <scope>NUCLEOTIDE SEQUENCE [LARGE SCALE GENOMIC DNA]</scope>
    <source>
        <strain evidence="11 12">0.1xD8-82</strain>
    </source>
</reference>
<gene>
    <name evidence="11" type="ORF">D7V94_18130</name>
</gene>
<evidence type="ECO:0000256" key="5">
    <source>
        <dbReference type="ARBA" id="ARBA00044769"/>
    </source>
</evidence>
<keyword evidence="3 11" id="KW-0378">Hydrolase</keyword>
<dbReference type="EC" id="3.5.1.24" evidence="5"/>
<evidence type="ECO:0000259" key="10">
    <source>
        <dbReference type="Pfam" id="PF02275"/>
    </source>
</evidence>
<evidence type="ECO:0000256" key="9">
    <source>
        <dbReference type="ARBA" id="ARBA00048897"/>
    </source>
</evidence>
<keyword evidence="4" id="KW-0443">Lipid metabolism</keyword>
<dbReference type="CDD" id="cd00542">
    <property type="entry name" value="Ntn_PVA"/>
    <property type="match status" value="1"/>
</dbReference>
<dbReference type="RefSeq" id="WP_120471717.1">
    <property type="nucleotide sequence ID" value="NZ_CATAJS010000008.1"/>
</dbReference>
<dbReference type="InterPro" id="IPR029132">
    <property type="entry name" value="CBAH/NAAA_C"/>
</dbReference>
<dbReference type="InterPro" id="IPR052193">
    <property type="entry name" value="Peptidase_C59"/>
</dbReference>
<dbReference type="SUPFAM" id="SSF56235">
    <property type="entry name" value="N-terminal nucleophile aminohydrolases (Ntn hydrolases)"/>
    <property type="match status" value="1"/>
</dbReference>
<comment type="caution">
    <text evidence="11">The sequence shown here is derived from an EMBL/GenBank/DDBJ whole genome shotgun (WGS) entry which is preliminary data.</text>
</comment>
<name>A0A3A9AE46_9FIRM</name>
<organism evidence="11 12">
    <name type="scientific">Parablautia intestinalis</name>
    <dbReference type="NCBI Taxonomy" id="2320100"/>
    <lineage>
        <taxon>Bacteria</taxon>
        <taxon>Bacillati</taxon>
        <taxon>Bacillota</taxon>
        <taxon>Clostridia</taxon>
        <taxon>Lachnospirales</taxon>
        <taxon>Lachnospiraceae</taxon>
        <taxon>Parablautia</taxon>
    </lineage>
</organism>
<evidence type="ECO:0000256" key="4">
    <source>
        <dbReference type="ARBA" id="ARBA00023098"/>
    </source>
</evidence>
<comment type="catalytic activity">
    <reaction evidence="9">
        <text>taurodeoxycholate + H2O = deoxycholate + taurine</text>
        <dbReference type="Rhea" id="RHEA:47556"/>
        <dbReference type="ChEBI" id="CHEBI:15377"/>
        <dbReference type="ChEBI" id="CHEBI:23614"/>
        <dbReference type="ChEBI" id="CHEBI:36261"/>
        <dbReference type="ChEBI" id="CHEBI:507393"/>
    </reaction>
    <physiologicalReaction direction="left-to-right" evidence="9">
        <dbReference type="Rhea" id="RHEA:47557"/>
    </physiologicalReaction>
</comment>
<feature type="domain" description="Choloylglycine hydrolase/NAAA C-terminal" evidence="10">
    <location>
        <begin position="2"/>
        <end position="311"/>
    </location>
</feature>
<evidence type="ECO:0000313" key="12">
    <source>
        <dbReference type="Proteomes" id="UP000280696"/>
    </source>
</evidence>
<dbReference type="Gene3D" id="3.60.60.10">
    <property type="entry name" value="Penicillin V Acylase, Chain A"/>
    <property type="match status" value="1"/>
</dbReference>
<dbReference type="PANTHER" id="PTHR35527">
    <property type="entry name" value="CHOLOYLGLYCINE HYDROLASE"/>
    <property type="match status" value="1"/>
</dbReference>
<evidence type="ECO:0000256" key="6">
    <source>
        <dbReference type="ARBA" id="ARBA00044804"/>
    </source>
</evidence>
<evidence type="ECO:0000313" key="11">
    <source>
        <dbReference type="EMBL" id="RKI89374.1"/>
    </source>
</evidence>
<evidence type="ECO:0000256" key="3">
    <source>
        <dbReference type="ARBA" id="ARBA00022801"/>
    </source>
</evidence>
<sequence length="325" mass="36102">MCTSIAKRTHDFYFGRTMDIEYNFDESVIFTPRNYSLPFRKMSTLDRHYAILGIATVKEGYPLYADAMNERGLCIAGLNFPDNAYYPDPKDSDTNNISPFELIPWILGKCASVAETKRLLSSAHLVNIPFSKDIPVAPLHWHIADSDSSIVLENTRDGMKLYDNPVGVLTNNPGFHFQTTNLCQYMNLVTGSPKNCFSSISGLVPFGQGLGCVGLPGDFSPASRFVKAAYLNLSSICNDDEASSISQVFHILDSVSLVKGSVITSDDLCDVTTYSCCMNATKGIYYYKTYNNNQLTAVDMHRENLESNLLKSYSLTVTQQIAWAN</sequence>
<dbReference type="PANTHER" id="PTHR35527:SF2">
    <property type="entry name" value="HYDROLASE"/>
    <property type="match status" value="1"/>
</dbReference>
<dbReference type="OrthoDB" id="9794717at2"/>
<comment type="pathway">
    <text evidence="1">Lipid metabolism; bile acid biosynthesis.</text>
</comment>
<comment type="similarity">
    <text evidence="2">Belongs to the peptidase C59 family.</text>
</comment>
<dbReference type="GO" id="GO:0045302">
    <property type="term" value="F:choloylglycine hydrolase activity"/>
    <property type="evidence" value="ECO:0007669"/>
    <property type="project" value="UniProtKB-EC"/>
</dbReference>
<dbReference type="GO" id="GO:0006629">
    <property type="term" value="P:lipid metabolic process"/>
    <property type="evidence" value="ECO:0007669"/>
    <property type="project" value="UniProtKB-KW"/>
</dbReference>
<protein>
    <recommendedName>
        <fullName evidence="5">choloylglycine hydrolase</fullName>
        <ecNumber evidence="5">3.5.1.24</ecNumber>
    </recommendedName>
    <alternativeName>
        <fullName evidence="6">Bile salt hydrolase</fullName>
    </alternativeName>
    <alternativeName>
        <fullName evidence="7">Choloylglycine hydrolase</fullName>
    </alternativeName>
</protein>
<keyword evidence="12" id="KW-1185">Reference proteome</keyword>
<dbReference type="NCBIfam" id="NF038245">
    <property type="entry name" value="bile_salt_hydro"/>
    <property type="match status" value="1"/>
</dbReference>
<evidence type="ECO:0000256" key="7">
    <source>
        <dbReference type="ARBA" id="ARBA00044806"/>
    </source>
</evidence>
<comment type="catalytic activity">
    <reaction evidence="8">
        <text>cholate + taurine = taurocholate + H2O</text>
        <dbReference type="Rhea" id="RHEA:47108"/>
        <dbReference type="ChEBI" id="CHEBI:15377"/>
        <dbReference type="ChEBI" id="CHEBI:29747"/>
        <dbReference type="ChEBI" id="CHEBI:36257"/>
        <dbReference type="ChEBI" id="CHEBI:507393"/>
    </reaction>
    <physiologicalReaction direction="right-to-left" evidence="8">
        <dbReference type="Rhea" id="RHEA:47110"/>
    </physiologicalReaction>
</comment>
<proteinExistence type="inferred from homology"/>
<dbReference type="InterPro" id="IPR029055">
    <property type="entry name" value="Ntn_hydrolases_N"/>
</dbReference>